<keyword evidence="3" id="KW-1185">Reference proteome</keyword>
<comment type="caution">
    <text evidence="2">The sequence shown here is derived from an EMBL/GenBank/DDBJ whole genome shotgun (WGS) entry which is preliminary data.</text>
</comment>
<reference evidence="2 3" key="1">
    <citation type="submission" date="2018-08" db="EMBL/GenBank/DDBJ databases">
        <title>Draft genome sequence of Psychrilyobacter sp. strain SD5 isolated from Black Sea water.</title>
        <authorList>
            <person name="Yadav S."/>
            <person name="Villanueva L."/>
            <person name="Damste J.S.S."/>
        </authorList>
    </citation>
    <scope>NUCLEOTIDE SEQUENCE [LARGE SCALE GENOMIC DNA]</scope>
    <source>
        <strain evidence="2 3">SD5</strain>
    </source>
</reference>
<dbReference type="Proteomes" id="UP000263486">
    <property type="component" value="Unassembled WGS sequence"/>
</dbReference>
<name>A0ABX9KJN8_9FUSO</name>
<organism evidence="2 3">
    <name type="scientific">Psychrilyobacter piezotolerans</name>
    <dbReference type="NCBI Taxonomy" id="2293438"/>
    <lineage>
        <taxon>Bacteria</taxon>
        <taxon>Fusobacteriati</taxon>
        <taxon>Fusobacteriota</taxon>
        <taxon>Fusobacteriia</taxon>
        <taxon>Fusobacteriales</taxon>
        <taxon>Fusobacteriaceae</taxon>
        <taxon>Psychrilyobacter</taxon>
    </lineage>
</organism>
<accession>A0ABX9KJN8</accession>
<evidence type="ECO:0000256" key="1">
    <source>
        <dbReference type="SAM" id="Coils"/>
    </source>
</evidence>
<evidence type="ECO:0000313" key="3">
    <source>
        <dbReference type="Proteomes" id="UP000263486"/>
    </source>
</evidence>
<gene>
    <name evidence="2" type="ORF">DYH56_03625</name>
</gene>
<evidence type="ECO:0000313" key="2">
    <source>
        <dbReference type="EMBL" id="REI42456.1"/>
    </source>
</evidence>
<dbReference type="EMBL" id="QUAJ01000004">
    <property type="protein sequence ID" value="REI42456.1"/>
    <property type="molecule type" value="Genomic_DNA"/>
</dbReference>
<protein>
    <submittedName>
        <fullName evidence="2">Uncharacterized protein</fullName>
    </submittedName>
</protein>
<sequence length="110" mass="12959">MDVAARKKLDEIIKLLEKGATEKDILDKKFDGNKAKMAEWINKSFNEFTLKEKELLSFQKYEIVKQLKEKNMGIPVEALEILEQHEKRLRALELKLEDLQKLKNSEKKSK</sequence>
<proteinExistence type="predicted"/>
<dbReference type="RefSeq" id="WP_114641497.1">
    <property type="nucleotide sequence ID" value="NZ_JAACIO010000004.1"/>
</dbReference>
<feature type="coiled-coil region" evidence="1">
    <location>
        <begin position="82"/>
        <end position="109"/>
    </location>
</feature>
<keyword evidence="1" id="KW-0175">Coiled coil</keyword>